<dbReference type="Pfam" id="PF08241">
    <property type="entry name" value="Methyltransf_11"/>
    <property type="match status" value="1"/>
</dbReference>
<proteinExistence type="predicted"/>
<dbReference type="Gene3D" id="3.40.50.150">
    <property type="entry name" value="Vaccinia Virus protein VP39"/>
    <property type="match status" value="1"/>
</dbReference>
<organism evidence="2 3">
    <name type="scientific">Ruegeria spongiae</name>
    <dbReference type="NCBI Taxonomy" id="2942209"/>
    <lineage>
        <taxon>Bacteria</taxon>
        <taxon>Pseudomonadati</taxon>
        <taxon>Pseudomonadota</taxon>
        <taxon>Alphaproteobacteria</taxon>
        <taxon>Rhodobacterales</taxon>
        <taxon>Roseobacteraceae</taxon>
        <taxon>Ruegeria</taxon>
    </lineage>
</organism>
<comment type="caution">
    <text evidence="2">The sequence shown here is derived from an EMBL/GenBank/DDBJ whole genome shotgun (WGS) entry which is preliminary data.</text>
</comment>
<dbReference type="RefSeq" id="WP_249712612.1">
    <property type="nucleotide sequence ID" value="NZ_JAMFMB010000033.1"/>
</dbReference>
<dbReference type="InterPro" id="IPR013216">
    <property type="entry name" value="Methyltransf_11"/>
</dbReference>
<evidence type="ECO:0000259" key="1">
    <source>
        <dbReference type="Pfam" id="PF08241"/>
    </source>
</evidence>
<dbReference type="Proteomes" id="UP001203880">
    <property type="component" value="Unassembled WGS sequence"/>
</dbReference>
<dbReference type="GO" id="GO:0008168">
    <property type="term" value="F:methyltransferase activity"/>
    <property type="evidence" value="ECO:0007669"/>
    <property type="project" value="UniProtKB-KW"/>
</dbReference>
<reference evidence="2" key="1">
    <citation type="submission" date="2022-05" db="EMBL/GenBank/DDBJ databases">
        <authorList>
            <person name="Park J.-S."/>
        </authorList>
    </citation>
    <scope>NUCLEOTIDE SEQUENCE</scope>
    <source>
        <strain evidence="2">2012CJ41-6</strain>
    </source>
</reference>
<protein>
    <submittedName>
        <fullName evidence="2">Methyltransferase domain-containing protein</fullName>
    </submittedName>
</protein>
<evidence type="ECO:0000313" key="3">
    <source>
        <dbReference type="Proteomes" id="UP001203880"/>
    </source>
</evidence>
<keyword evidence="2" id="KW-0489">Methyltransferase</keyword>
<dbReference type="EMBL" id="JAMFMB010000033">
    <property type="protein sequence ID" value="MCL6285632.1"/>
    <property type="molecule type" value="Genomic_DNA"/>
</dbReference>
<keyword evidence="3" id="KW-1185">Reference proteome</keyword>
<feature type="domain" description="Methyltransferase type 11" evidence="1">
    <location>
        <begin position="130"/>
        <end position="176"/>
    </location>
</feature>
<name>A0ABT0Q891_9RHOB</name>
<sequence length="257" mass="28959">MKILSKLARRTAEAITTNLRPYDMQRLAKTLAERARPADEIHAFHCPLCGYQGQFDPIFGSDAMRFSSECPDCHSRERHRFLKLWMDGDARCQRFGRFLHFAPEPVLTRELKPKCDQYQTADIEPGRADLELNMEDLALEESCIDTIMANHVLEHVNDSKALPELRRVLRPGGFAILTTPVIPAWGTSYENPAIRGSAEQHLHFGQYDHVRIFGADLADRIRAAGFDLDVITADGEMAAQYATMRGDAIYVATRPAG</sequence>
<gene>
    <name evidence="2" type="ORF">M3P21_19060</name>
</gene>
<accession>A0ABT0Q891</accession>
<dbReference type="InterPro" id="IPR029063">
    <property type="entry name" value="SAM-dependent_MTases_sf"/>
</dbReference>
<dbReference type="GO" id="GO:0032259">
    <property type="term" value="P:methylation"/>
    <property type="evidence" value="ECO:0007669"/>
    <property type="project" value="UniProtKB-KW"/>
</dbReference>
<evidence type="ECO:0000313" key="2">
    <source>
        <dbReference type="EMBL" id="MCL6285632.1"/>
    </source>
</evidence>
<dbReference type="SUPFAM" id="SSF53335">
    <property type="entry name" value="S-adenosyl-L-methionine-dependent methyltransferases"/>
    <property type="match status" value="1"/>
</dbReference>
<keyword evidence="2" id="KW-0808">Transferase</keyword>